<evidence type="ECO:0000313" key="2">
    <source>
        <dbReference type="EMBL" id="MBC2601665.1"/>
    </source>
</evidence>
<sequence>MKAIRAISTHSFVCILITARLLAEGCPSGHETPEGIACDAVQAYADCDSKAWLKTLIRPIYGKEGDAAYEEFKKYMVKMTDENESKEGFVAPIIVKVFKARNFSMNGPGSMAYAMHGITGNMFVDIVVDVGGRLQILRYHVMQDKDQKWYFEPRPDLASLFAMSLNDEAPSDELLWGLNREGEHDDPDNLVNSSDNPKKKRND</sequence>
<name>A0A7X1AZD8_9BACT</name>
<dbReference type="AlphaFoldDB" id="A0A7X1AZD8"/>
<organism evidence="2 3">
    <name type="scientific">Puniceicoccus vermicola</name>
    <dbReference type="NCBI Taxonomy" id="388746"/>
    <lineage>
        <taxon>Bacteria</taxon>
        <taxon>Pseudomonadati</taxon>
        <taxon>Verrucomicrobiota</taxon>
        <taxon>Opitutia</taxon>
        <taxon>Puniceicoccales</taxon>
        <taxon>Puniceicoccaceae</taxon>
        <taxon>Puniceicoccus</taxon>
    </lineage>
</organism>
<proteinExistence type="predicted"/>
<feature type="region of interest" description="Disordered" evidence="1">
    <location>
        <begin position="178"/>
        <end position="203"/>
    </location>
</feature>
<evidence type="ECO:0000256" key="1">
    <source>
        <dbReference type="SAM" id="MobiDB-lite"/>
    </source>
</evidence>
<reference evidence="2 3" key="1">
    <citation type="submission" date="2020-07" db="EMBL/GenBank/DDBJ databases">
        <authorList>
            <person name="Feng X."/>
        </authorList>
    </citation>
    <scope>NUCLEOTIDE SEQUENCE [LARGE SCALE GENOMIC DNA]</scope>
    <source>
        <strain evidence="2 3">JCM14086</strain>
    </source>
</reference>
<evidence type="ECO:0000313" key="3">
    <source>
        <dbReference type="Proteomes" id="UP000525652"/>
    </source>
</evidence>
<dbReference type="RefSeq" id="WP_185692384.1">
    <property type="nucleotide sequence ID" value="NZ_JACHVA010000069.1"/>
</dbReference>
<accession>A0A7X1AZD8</accession>
<dbReference type="EMBL" id="JACHVA010000069">
    <property type="protein sequence ID" value="MBC2601665.1"/>
    <property type="molecule type" value="Genomic_DNA"/>
</dbReference>
<dbReference type="Proteomes" id="UP000525652">
    <property type="component" value="Unassembled WGS sequence"/>
</dbReference>
<protein>
    <submittedName>
        <fullName evidence="2">Uncharacterized protein</fullName>
    </submittedName>
</protein>
<comment type="caution">
    <text evidence="2">The sequence shown here is derived from an EMBL/GenBank/DDBJ whole genome shotgun (WGS) entry which is preliminary data.</text>
</comment>
<keyword evidence="3" id="KW-1185">Reference proteome</keyword>
<gene>
    <name evidence="2" type="ORF">H5P30_07725</name>
</gene>